<proteinExistence type="predicted"/>
<dbReference type="EMBL" id="CCNB01000011">
    <property type="protein sequence ID" value="CDX34875.1"/>
    <property type="molecule type" value="Genomic_DNA"/>
</dbReference>
<keyword evidence="3" id="KW-1185">Reference proteome</keyword>
<organism evidence="2 4">
    <name type="scientific">Mesorhizobium plurifarium</name>
    <dbReference type="NCBI Taxonomy" id="69974"/>
    <lineage>
        <taxon>Bacteria</taxon>
        <taxon>Pseudomonadati</taxon>
        <taxon>Pseudomonadota</taxon>
        <taxon>Alphaproteobacteria</taxon>
        <taxon>Hyphomicrobiales</taxon>
        <taxon>Phyllobacteriaceae</taxon>
        <taxon>Mesorhizobium</taxon>
    </lineage>
</organism>
<accession>A0A090F085</accession>
<evidence type="ECO:0000313" key="4">
    <source>
        <dbReference type="Proteomes" id="UP000046373"/>
    </source>
</evidence>
<reference evidence="2 4" key="2">
    <citation type="submission" date="2014-08" db="EMBL/GenBank/DDBJ databases">
        <authorList>
            <person name="Moulin Lionel"/>
        </authorList>
    </citation>
    <scope>NUCLEOTIDE SEQUENCE [LARGE SCALE GENOMIC DNA]</scope>
</reference>
<dbReference type="EMBL" id="CCMZ01000034">
    <property type="protein sequence ID" value="CDX23539.1"/>
    <property type="molecule type" value="Genomic_DNA"/>
</dbReference>
<name>A0A090F085_MESPL</name>
<reference evidence="3" key="1">
    <citation type="submission" date="2014-08" db="EMBL/GenBank/DDBJ databases">
        <authorList>
            <person name="Moulin L."/>
        </authorList>
    </citation>
    <scope>NUCLEOTIDE SEQUENCE [LARGE SCALE GENOMIC DNA]</scope>
</reference>
<sequence>MAIIALMAASKSACSCLSREYSRRISACSCSDIIYRFAYASPNRAGWAGPVGDRRAALITFHFVVECYHVAFDIEIGWWQTIIVPSQSQPAVEAPATAAIEETMKGRTNHVSCIPS</sequence>
<gene>
    <name evidence="1" type="ORF">MPL3356_40424</name>
    <name evidence="2" type="ORF">MPLDJ20_190166</name>
</gene>
<evidence type="ECO:0000313" key="1">
    <source>
        <dbReference type="EMBL" id="CDX23539.1"/>
    </source>
</evidence>
<evidence type="ECO:0000313" key="2">
    <source>
        <dbReference type="EMBL" id="CDX34875.1"/>
    </source>
</evidence>
<dbReference type="STRING" id="69974.MPLDJ20_190166"/>
<dbReference type="Proteomes" id="UP000046373">
    <property type="component" value="Unassembled WGS sequence"/>
</dbReference>
<dbReference type="Proteomes" id="UP000045285">
    <property type="component" value="Unassembled WGS sequence"/>
</dbReference>
<protein>
    <submittedName>
        <fullName evidence="2">Uncharacterized protein</fullName>
    </submittedName>
</protein>
<evidence type="ECO:0000313" key="3">
    <source>
        <dbReference type="Proteomes" id="UP000045285"/>
    </source>
</evidence>
<dbReference type="AlphaFoldDB" id="A0A090F085"/>